<dbReference type="Pfam" id="PF00132">
    <property type="entry name" value="Hexapep"/>
    <property type="match status" value="1"/>
</dbReference>
<dbReference type="CDD" id="cd03360">
    <property type="entry name" value="LbH_AT_putative"/>
    <property type="match status" value="1"/>
</dbReference>
<evidence type="ECO:0000256" key="1">
    <source>
        <dbReference type="ARBA" id="ARBA00007274"/>
    </source>
</evidence>
<dbReference type="PANTHER" id="PTHR43300">
    <property type="entry name" value="ACETYLTRANSFERASE"/>
    <property type="match status" value="1"/>
</dbReference>
<dbReference type="Pfam" id="PF17836">
    <property type="entry name" value="PglD_N"/>
    <property type="match status" value="1"/>
</dbReference>
<dbReference type="AlphaFoldDB" id="A0A2T3JPD0"/>
<sequence length="210" mass="22822">MNKLYFLGAGGFARELYSYIKEYDFEYRNYQFAGFLSDYSDDLDDFDMIHGVVDNIRSDKVLEGDAILIAVANCKLKDELYHYYKNKNCEILSFIHPMAYVGNNVTIGDGSVICPYATLTADIEVGKGVLINAHSSIGHDAVIGNFSTLSGHCDITGGVSVGERVMFGSHALVIPNKVVESDSIVGAGSVVVKKVKSGTTVFGNPAKKIK</sequence>
<feature type="active site" description="Proton acceptor" evidence="2">
    <location>
        <position position="139"/>
    </location>
</feature>
<accession>A0A2T3JPD0</accession>
<dbReference type="RefSeq" id="WP_107241306.1">
    <property type="nucleotide sequence ID" value="NZ_PYMJ01000002.1"/>
</dbReference>
<evidence type="ECO:0000313" key="5">
    <source>
        <dbReference type="Proteomes" id="UP000240987"/>
    </source>
</evidence>
<reference evidence="4 5" key="1">
    <citation type="submission" date="2018-01" db="EMBL/GenBank/DDBJ databases">
        <title>Whole genome sequencing of Histamine producing bacteria.</title>
        <authorList>
            <person name="Butler K."/>
        </authorList>
    </citation>
    <scope>NUCLEOTIDE SEQUENCE [LARGE SCALE GENOMIC DNA]</scope>
    <source>
        <strain evidence="4 5">JCM 12947</strain>
    </source>
</reference>
<dbReference type="OrthoDB" id="9794407at2"/>
<dbReference type="PANTHER" id="PTHR43300:SF7">
    <property type="entry name" value="UDP-N-ACETYLBACILLOSAMINE N-ACETYLTRANSFERASE"/>
    <property type="match status" value="1"/>
</dbReference>
<feature type="site" description="Increases basicity of active site His" evidence="2">
    <location>
        <position position="140"/>
    </location>
</feature>
<evidence type="ECO:0000256" key="2">
    <source>
        <dbReference type="PIRSR" id="PIRSR620019-1"/>
    </source>
</evidence>
<protein>
    <submittedName>
        <fullName evidence="4">Transferase</fullName>
    </submittedName>
</protein>
<dbReference type="InterPro" id="IPR020019">
    <property type="entry name" value="AcTrfase_PglD-like"/>
</dbReference>
<dbReference type="GO" id="GO:0016740">
    <property type="term" value="F:transferase activity"/>
    <property type="evidence" value="ECO:0007669"/>
    <property type="project" value="UniProtKB-KW"/>
</dbReference>
<dbReference type="InterPro" id="IPR011004">
    <property type="entry name" value="Trimer_LpxA-like_sf"/>
</dbReference>
<name>A0A2T3JPD0_9GAMM</name>
<keyword evidence="4" id="KW-0808">Transferase</keyword>
<evidence type="ECO:0000259" key="3">
    <source>
        <dbReference type="Pfam" id="PF17836"/>
    </source>
</evidence>
<comment type="similarity">
    <text evidence="1">Belongs to the transferase hexapeptide repeat family.</text>
</comment>
<comment type="caution">
    <text evidence="4">The sequence shown here is derived from an EMBL/GenBank/DDBJ whole genome shotgun (WGS) entry which is preliminary data.</text>
</comment>
<organism evidence="4 5">
    <name type="scientific">Photobacterium frigidiphilum</name>
    <dbReference type="NCBI Taxonomy" id="264736"/>
    <lineage>
        <taxon>Bacteria</taxon>
        <taxon>Pseudomonadati</taxon>
        <taxon>Pseudomonadota</taxon>
        <taxon>Gammaproteobacteria</taxon>
        <taxon>Vibrionales</taxon>
        <taxon>Vibrionaceae</taxon>
        <taxon>Photobacterium</taxon>
    </lineage>
</organism>
<dbReference type="NCBIfam" id="TIGR03570">
    <property type="entry name" value="NeuD_NnaD"/>
    <property type="match status" value="1"/>
</dbReference>
<dbReference type="Gene3D" id="2.160.10.10">
    <property type="entry name" value="Hexapeptide repeat proteins"/>
    <property type="match status" value="1"/>
</dbReference>
<dbReference type="Gene3D" id="3.40.50.20">
    <property type="match status" value="1"/>
</dbReference>
<dbReference type="Proteomes" id="UP000240987">
    <property type="component" value="Unassembled WGS sequence"/>
</dbReference>
<dbReference type="InterPro" id="IPR001451">
    <property type="entry name" value="Hexapep"/>
</dbReference>
<gene>
    <name evidence="4" type="ORF">C9J12_02760</name>
</gene>
<dbReference type="EMBL" id="PYMJ01000002">
    <property type="protein sequence ID" value="PSU50905.1"/>
    <property type="molecule type" value="Genomic_DNA"/>
</dbReference>
<dbReference type="InterPro" id="IPR041561">
    <property type="entry name" value="PglD_N"/>
</dbReference>
<feature type="domain" description="PglD N-terminal" evidence="3">
    <location>
        <begin position="3"/>
        <end position="83"/>
    </location>
</feature>
<dbReference type="SUPFAM" id="SSF51161">
    <property type="entry name" value="Trimeric LpxA-like enzymes"/>
    <property type="match status" value="1"/>
</dbReference>
<evidence type="ECO:0000313" key="4">
    <source>
        <dbReference type="EMBL" id="PSU50905.1"/>
    </source>
</evidence>
<keyword evidence="5" id="KW-1185">Reference proteome</keyword>
<dbReference type="InterPro" id="IPR050179">
    <property type="entry name" value="Trans_hexapeptide_repeat"/>
</dbReference>
<proteinExistence type="inferred from homology"/>